<keyword evidence="4 9" id="KW-1133">Transmembrane helix</keyword>
<keyword evidence="5" id="KW-0406">Ion transport</keyword>
<dbReference type="Pfam" id="PF00924">
    <property type="entry name" value="MS_channel_2nd"/>
    <property type="match status" value="1"/>
</dbReference>
<evidence type="ECO:0008006" key="15">
    <source>
        <dbReference type="Google" id="ProtNLM"/>
    </source>
</evidence>
<evidence type="ECO:0000256" key="2">
    <source>
        <dbReference type="ARBA" id="ARBA00008017"/>
    </source>
</evidence>
<gene>
    <name evidence="13" type="ORF">TSUD_237830</name>
</gene>
<dbReference type="GO" id="GO:0016020">
    <property type="term" value="C:membrane"/>
    <property type="evidence" value="ECO:0007669"/>
    <property type="project" value="UniProtKB-SubCell"/>
</dbReference>
<evidence type="ECO:0000313" key="14">
    <source>
        <dbReference type="Proteomes" id="UP000242715"/>
    </source>
</evidence>
<dbReference type="EMBL" id="DF973267">
    <property type="protein sequence ID" value="GAU23329.1"/>
    <property type="molecule type" value="Genomic_DNA"/>
</dbReference>
<dbReference type="InterPro" id="IPR057483">
    <property type="entry name" value="MSL2/3_TM_dom"/>
</dbReference>
<dbReference type="PANTHER" id="PTHR43634">
    <property type="entry name" value="OW CONDUCTANCE MECHANOSENSITIVE CHANNEL"/>
    <property type="match status" value="1"/>
</dbReference>
<dbReference type="PANTHER" id="PTHR43634:SF17">
    <property type="entry name" value="PROTEIN, PUTATIVE-RELATED"/>
    <property type="match status" value="1"/>
</dbReference>
<keyword evidence="6 9" id="KW-0472">Membrane</keyword>
<evidence type="ECO:0000259" key="10">
    <source>
        <dbReference type="Pfam" id="PF00924"/>
    </source>
</evidence>
<evidence type="ECO:0000259" key="12">
    <source>
        <dbReference type="Pfam" id="PF25237"/>
    </source>
</evidence>
<keyword evidence="5" id="KW-0813">Transport</keyword>
<feature type="region of interest" description="Disordered" evidence="8">
    <location>
        <begin position="653"/>
        <end position="694"/>
    </location>
</feature>
<feature type="region of interest" description="Disordered" evidence="8">
    <location>
        <begin position="470"/>
        <end position="641"/>
    </location>
</feature>
<evidence type="ECO:0000256" key="1">
    <source>
        <dbReference type="ARBA" id="ARBA00004141"/>
    </source>
</evidence>
<evidence type="ECO:0000256" key="3">
    <source>
        <dbReference type="ARBA" id="ARBA00022692"/>
    </source>
</evidence>
<feature type="domain" description="Mechanosensitive ion channel protein 2/3 C-terminal" evidence="11">
    <location>
        <begin position="353"/>
        <end position="410"/>
    </location>
</feature>
<dbReference type="InterPro" id="IPR056876">
    <property type="entry name" value="Msl2-3_C"/>
</dbReference>
<evidence type="ECO:0000256" key="8">
    <source>
        <dbReference type="SAM" id="MobiDB-lite"/>
    </source>
</evidence>
<dbReference type="SUPFAM" id="SSF50182">
    <property type="entry name" value="Sm-like ribonucleoproteins"/>
    <property type="match status" value="1"/>
</dbReference>
<feature type="compositionally biased region" description="Basic and acidic residues" evidence="8">
    <location>
        <begin position="543"/>
        <end position="552"/>
    </location>
</feature>
<dbReference type="InterPro" id="IPR010920">
    <property type="entry name" value="LSM_dom_sf"/>
</dbReference>
<dbReference type="GO" id="GO:0034220">
    <property type="term" value="P:monoatomic ion transmembrane transport"/>
    <property type="evidence" value="ECO:0007669"/>
    <property type="project" value="UniProtKB-KW"/>
</dbReference>
<organism evidence="13 14">
    <name type="scientific">Trifolium subterraneum</name>
    <name type="common">Subterranean clover</name>
    <dbReference type="NCBI Taxonomy" id="3900"/>
    <lineage>
        <taxon>Eukaryota</taxon>
        <taxon>Viridiplantae</taxon>
        <taxon>Streptophyta</taxon>
        <taxon>Embryophyta</taxon>
        <taxon>Tracheophyta</taxon>
        <taxon>Spermatophyta</taxon>
        <taxon>Magnoliopsida</taxon>
        <taxon>eudicotyledons</taxon>
        <taxon>Gunneridae</taxon>
        <taxon>Pentapetalae</taxon>
        <taxon>rosids</taxon>
        <taxon>fabids</taxon>
        <taxon>Fabales</taxon>
        <taxon>Fabaceae</taxon>
        <taxon>Papilionoideae</taxon>
        <taxon>50 kb inversion clade</taxon>
        <taxon>NPAAA clade</taxon>
        <taxon>Hologalegina</taxon>
        <taxon>IRL clade</taxon>
        <taxon>Trifolieae</taxon>
        <taxon>Trifolium</taxon>
    </lineage>
</organism>
<reference evidence="14" key="1">
    <citation type="journal article" date="2017" name="Front. Plant Sci.">
        <title>Climate Clever Clovers: New Paradigm to Reduce the Environmental Footprint of Ruminants by Breeding Low Methanogenic Forages Utilizing Haplotype Variation.</title>
        <authorList>
            <person name="Kaur P."/>
            <person name="Appels R."/>
            <person name="Bayer P.E."/>
            <person name="Keeble-Gagnere G."/>
            <person name="Wang J."/>
            <person name="Hirakawa H."/>
            <person name="Shirasawa K."/>
            <person name="Vercoe P."/>
            <person name="Stefanova K."/>
            <person name="Durmic Z."/>
            <person name="Nichols P."/>
            <person name="Revell C."/>
            <person name="Isobe S.N."/>
            <person name="Edwards D."/>
            <person name="Erskine W."/>
        </authorList>
    </citation>
    <scope>NUCLEOTIDE SEQUENCE [LARGE SCALE GENOMIC DNA]</scope>
    <source>
        <strain evidence="14">cv. Daliak</strain>
    </source>
</reference>
<feature type="transmembrane region" description="Helical" evidence="9">
    <location>
        <begin position="110"/>
        <end position="133"/>
    </location>
</feature>
<name>A0A2Z6MWC6_TRISU</name>
<accession>A0A2Z6MWC6</accession>
<evidence type="ECO:0000313" key="13">
    <source>
        <dbReference type="EMBL" id="GAU23329.1"/>
    </source>
</evidence>
<evidence type="ECO:0000256" key="9">
    <source>
        <dbReference type="SAM" id="Phobius"/>
    </source>
</evidence>
<dbReference type="InterPro" id="IPR006685">
    <property type="entry name" value="MscS_channel_2nd"/>
</dbReference>
<feature type="compositionally biased region" description="Polar residues" evidence="8">
    <location>
        <begin position="566"/>
        <end position="583"/>
    </location>
</feature>
<dbReference type="Gene3D" id="1.10.287.1260">
    <property type="match status" value="1"/>
</dbReference>
<dbReference type="AlphaFoldDB" id="A0A2Z6MWC6"/>
<dbReference type="Proteomes" id="UP000242715">
    <property type="component" value="Unassembled WGS sequence"/>
</dbReference>
<dbReference type="InterPro" id="IPR023408">
    <property type="entry name" value="MscS_beta-dom_sf"/>
</dbReference>
<feature type="compositionally biased region" description="Basic and acidic residues" evidence="8">
    <location>
        <begin position="487"/>
        <end position="507"/>
    </location>
</feature>
<evidence type="ECO:0000256" key="7">
    <source>
        <dbReference type="ARBA" id="ARBA00023303"/>
    </source>
</evidence>
<keyword evidence="3 9" id="KW-0812">Transmembrane</keyword>
<feature type="domain" description="Mechanosensitive ion channel MscS" evidence="10">
    <location>
        <begin position="278"/>
        <end position="348"/>
    </location>
</feature>
<dbReference type="Pfam" id="PF25237">
    <property type="entry name" value="MSL2_3"/>
    <property type="match status" value="1"/>
</dbReference>
<feature type="compositionally biased region" description="Polar residues" evidence="8">
    <location>
        <begin position="593"/>
        <end position="629"/>
    </location>
</feature>
<comment type="similarity">
    <text evidence="2">Belongs to the MscS (TC 1.A.23) family.</text>
</comment>
<sequence>MALPGSLQLSHGLGLCRNLSSNKDMRVKGRCKLQLFNACPSYPVSFMKHDYRGLQHLRHINRSTHKLSCKSRSFKCHCFLVPGQHIDLPAVKVAATVLTRCCNVLQNSPVVVKLIPAVGVIIFAVWGVGPLMFQTRKIFFQRSDNSWKKSTTNYVVTSYLRPLLLWTGAILICRALEPVILPTETSQAVKERLLSFVKSLSTVVAFAYCLSSVIQQAQKFITENADTSDTRNVGKAVYSAVWIAAFSLFMELLGFSTQKWVTAGGFGTVLLTLAGREIFTNFLSSAMIHATRPFVVNEWIQTKIEGYEVSGTVEHVGWWSPTIIRGEDREAVHIPNHKFTVNVVRNLTQKTHWRIKTHLAISHLDVNKINIIVADMRKVLAKNPQVEQQRLHRRVFLDNINPENQALMETILLDLLRVISHHRARLATPVRTIQKTYGDTDLDNIPYADSTFNGAGPVSNRPLLVIESPYKNSADDKTKSRSARATVDQDNKTAVKTKLDTKTDDKVGPIGAPDTKVRGTQDDSEVDVKVMASNSDANGNSKPDSEVSENKPLKSNINKVNVEVPTMSSNSTSKVPGSEVDNSTQKDIHVKQSKGQTIKNSKPNIDSDNLVSLSANNADKGNGNTPTKQQGERKPAASRPILEENIVLGVALEGSKRTLPIDEGNDPVTTQEAKEMASHQGGNGSPKASDGNVK</sequence>
<evidence type="ECO:0000259" key="11">
    <source>
        <dbReference type="Pfam" id="PF24956"/>
    </source>
</evidence>
<evidence type="ECO:0000256" key="4">
    <source>
        <dbReference type="ARBA" id="ARBA00022989"/>
    </source>
</evidence>
<dbReference type="Pfam" id="PF24956">
    <property type="entry name" value="Msl2-3_C"/>
    <property type="match status" value="1"/>
</dbReference>
<feature type="domain" description="Mechanosensitive channel protein 2/3 transmembrane" evidence="12">
    <location>
        <begin position="152"/>
        <end position="276"/>
    </location>
</feature>
<protein>
    <recommendedName>
        <fullName evidence="15">Mechanosensitive ion channel protein</fullName>
    </recommendedName>
</protein>
<evidence type="ECO:0000256" key="6">
    <source>
        <dbReference type="ARBA" id="ARBA00023136"/>
    </source>
</evidence>
<keyword evidence="14" id="KW-1185">Reference proteome</keyword>
<feature type="compositionally biased region" description="Polar residues" evidence="8">
    <location>
        <begin position="532"/>
        <end position="542"/>
    </location>
</feature>
<comment type="subcellular location">
    <subcellularLocation>
        <location evidence="1">Membrane</location>
        <topology evidence="1">Multi-pass membrane protein</topology>
    </subcellularLocation>
</comment>
<keyword evidence="7" id="KW-0407">Ion channel</keyword>
<evidence type="ECO:0000256" key="5">
    <source>
        <dbReference type="ARBA" id="ARBA00023065"/>
    </source>
</evidence>
<proteinExistence type="inferred from homology"/>
<dbReference type="Gene3D" id="2.30.30.60">
    <property type="match status" value="1"/>
</dbReference>
<dbReference type="InterPro" id="IPR045042">
    <property type="entry name" value="YnaI-like"/>
</dbReference>
<dbReference type="OrthoDB" id="1676006at2759"/>